<dbReference type="SMART" id="SM00322">
    <property type="entry name" value="KH"/>
    <property type="match status" value="2"/>
</dbReference>
<keyword evidence="1" id="KW-0677">Repeat</keyword>
<organism evidence="4 5">
    <name type="scientific">Paragonimus westermani</name>
    <dbReference type="NCBI Taxonomy" id="34504"/>
    <lineage>
        <taxon>Eukaryota</taxon>
        <taxon>Metazoa</taxon>
        <taxon>Spiralia</taxon>
        <taxon>Lophotrochozoa</taxon>
        <taxon>Platyhelminthes</taxon>
        <taxon>Trematoda</taxon>
        <taxon>Digenea</taxon>
        <taxon>Plagiorchiida</taxon>
        <taxon>Troglotremata</taxon>
        <taxon>Troglotrematidae</taxon>
        <taxon>Paragonimus</taxon>
    </lineage>
</organism>
<dbReference type="CDD" id="cd22435">
    <property type="entry name" value="KH-I_NOVA_rpt1"/>
    <property type="match status" value="1"/>
</dbReference>
<protein>
    <recommendedName>
        <fullName evidence="3">K Homology domain-containing protein</fullName>
    </recommendedName>
</protein>
<dbReference type="EMBL" id="JTDF01003817">
    <property type="protein sequence ID" value="KAF8567463.1"/>
    <property type="molecule type" value="Genomic_DNA"/>
</dbReference>
<accession>A0A8T0DHX4</accession>
<dbReference type="OrthoDB" id="441329at2759"/>
<dbReference type="PROSITE" id="PS50084">
    <property type="entry name" value="KH_TYPE_1"/>
    <property type="match status" value="2"/>
</dbReference>
<dbReference type="Gene3D" id="3.30.1370.10">
    <property type="entry name" value="K Homology domain, type 1"/>
    <property type="match status" value="2"/>
</dbReference>
<evidence type="ECO:0000259" key="3">
    <source>
        <dbReference type="SMART" id="SM00322"/>
    </source>
</evidence>
<dbReference type="InterPro" id="IPR004088">
    <property type="entry name" value="KH_dom_type_1"/>
</dbReference>
<evidence type="ECO:0000256" key="2">
    <source>
        <dbReference type="PROSITE-ProRule" id="PRU00117"/>
    </source>
</evidence>
<gene>
    <name evidence="4" type="ORF">P879_03408</name>
</gene>
<dbReference type="InterPro" id="IPR047276">
    <property type="entry name" value="KH-I_NOVA_rpt2"/>
</dbReference>
<keyword evidence="2" id="KW-0694">RNA-binding</keyword>
<evidence type="ECO:0000313" key="5">
    <source>
        <dbReference type="Proteomes" id="UP000699462"/>
    </source>
</evidence>
<dbReference type="InterPro" id="IPR004087">
    <property type="entry name" value="KH_dom"/>
</dbReference>
<sequence>MNEDVHLKLLVPGVAAGAIIGRGGEAVEAIKRTTGARLKMSKANDFYPGTTERVCLIIGTLKACMQLNNYIMKKIAERPEPTFPVVNHSVTSTGPVPISTARHNQVKILVPDSTAGVIIGKSGSYIKKIKEKSGALVQISQRPKELKLMERCIVVTGEFETRQTAMSMILEKIAEDPDSASYPNCSYTQVHEPVASAFPTGSPFAVGQKEAVIASPCMSLSCSSDTNTNGTHEPAHQQQDAQLLHSPVILSMPTSIHQNMSSPPEFQSATPAFHDPQPFFIRGDHQLTNIPISPCPATLTALSSLRPPTFSASNFVPYANSICPSSTASFPMTWFPDSSNGVSSLTSRPNATALPSDLVFAPYGPIFPTIYSDPNIAALQVLSNYGLMDPYILSCYSQQPFGSLTNPNSSEHPSTCLLYPQGSIAACPSYDDCATRQEFMSPCVANESLTHVVSPHARYWSGGSTDSALTDSLTSVRLQSSFDDHLVTPLQTSSSTQPQSCPLGAKNLSWIPGSTNIVQRGGEGEFVDQTPFIPPFVQAAPFSPIGPPGSLQSGPCISSEMNLQPPWQFGHLSVPQVSTLYNPAAFNIHPSSGLLLPRCVNPMNTSIGNSVSPDGLLPFIGSIGPCSQLSNLEDIAHSYTIRNLMCLPNPPKVPYPNTPDAPNDSLTRLPTVSNCSALKSRYCFKEDSHSASSGGVLLVGTAQQIQKTLTAMRLPFRSIPTTSSTADSDPTVLPLPYNDTLSPSQSQASASFLQDAPLRVDRIQFLCRPSCLSASGATSQTALSTNTQTVDAS</sequence>
<dbReference type="Pfam" id="PF00013">
    <property type="entry name" value="KH_1"/>
    <property type="match status" value="2"/>
</dbReference>
<reference evidence="4 5" key="1">
    <citation type="submission" date="2019-07" db="EMBL/GenBank/DDBJ databases">
        <title>Annotation for the trematode Paragonimus westermani.</title>
        <authorList>
            <person name="Choi Y.-J."/>
        </authorList>
    </citation>
    <scope>NUCLEOTIDE SEQUENCE [LARGE SCALE GENOMIC DNA]</scope>
    <source>
        <strain evidence="4">180907_Pwestermani</strain>
    </source>
</reference>
<dbReference type="InterPro" id="IPR047275">
    <property type="entry name" value="KH-I_NOVA_rpt1"/>
</dbReference>
<proteinExistence type="predicted"/>
<dbReference type="InterPro" id="IPR036612">
    <property type="entry name" value="KH_dom_type_1_sf"/>
</dbReference>
<evidence type="ECO:0000313" key="4">
    <source>
        <dbReference type="EMBL" id="KAF8567463.1"/>
    </source>
</evidence>
<comment type="caution">
    <text evidence="4">The sequence shown here is derived from an EMBL/GenBank/DDBJ whole genome shotgun (WGS) entry which is preliminary data.</text>
</comment>
<dbReference type="PANTHER" id="PTHR10288">
    <property type="entry name" value="KH DOMAIN CONTAINING RNA BINDING PROTEIN"/>
    <property type="match status" value="1"/>
</dbReference>
<name>A0A8T0DHX4_9TREM</name>
<dbReference type="GO" id="GO:0003723">
    <property type="term" value="F:RNA binding"/>
    <property type="evidence" value="ECO:0007669"/>
    <property type="project" value="UniProtKB-UniRule"/>
</dbReference>
<feature type="domain" description="K Homology" evidence="3">
    <location>
        <begin position="102"/>
        <end position="174"/>
    </location>
</feature>
<keyword evidence="5" id="KW-1185">Reference proteome</keyword>
<dbReference type="SUPFAM" id="SSF54791">
    <property type="entry name" value="Eukaryotic type KH-domain (KH-domain type I)"/>
    <property type="match status" value="2"/>
</dbReference>
<dbReference type="AlphaFoldDB" id="A0A8T0DHX4"/>
<evidence type="ECO:0000256" key="1">
    <source>
        <dbReference type="ARBA" id="ARBA00022737"/>
    </source>
</evidence>
<dbReference type="Proteomes" id="UP000699462">
    <property type="component" value="Unassembled WGS sequence"/>
</dbReference>
<dbReference type="CDD" id="cd22436">
    <property type="entry name" value="KH-I_NOVA_rpt2"/>
    <property type="match status" value="1"/>
</dbReference>
<feature type="domain" description="K Homology" evidence="3">
    <location>
        <begin position="3"/>
        <end position="76"/>
    </location>
</feature>